<keyword evidence="11" id="KW-1185">Reference proteome</keyword>
<proteinExistence type="inferred from homology"/>
<keyword evidence="2" id="KW-1003">Cell membrane</keyword>
<evidence type="ECO:0000256" key="4">
    <source>
        <dbReference type="ARBA" id="ARBA00022989"/>
    </source>
</evidence>
<evidence type="ECO:0000256" key="6">
    <source>
        <dbReference type="ARBA" id="ARBA00038076"/>
    </source>
</evidence>
<evidence type="ECO:0000256" key="5">
    <source>
        <dbReference type="ARBA" id="ARBA00023136"/>
    </source>
</evidence>
<dbReference type="GO" id="GO:0022857">
    <property type="term" value="F:transmembrane transporter activity"/>
    <property type="evidence" value="ECO:0007669"/>
    <property type="project" value="TreeGrafter"/>
</dbReference>
<accession>A0A917H493</accession>
<comment type="subcellular location">
    <subcellularLocation>
        <location evidence="1">Cell membrane</location>
        <topology evidence="1">Multi-pass membrane protein</topology>
    </subcellularLocation>
</comment>
<sequence>MFRRRRSADDFAEEIKSHIEHETDDLQREGLNEEQARRRAKVEFGNAQAARERFYLKDCIAWINNLLRDLQFAIRQLARRPGFASIALLVLALGIGTSVAIFAFVDAALLEPLPYAHPDRVMSVSESDTSLPGWPLSYPDFLDWQAQNKSFSSLDIYTGSGYLLRTATGAEPVHGERVSGGFFHTLGVRPILGRDFNPGEDQPGGPNVTLLSYDAWVHRYGAQPDVVGRTIDLDNKPYTIIGVLPQSFTFALSGDAEFWVPINNLSSHEHSRTFYAFFGIARLRDGVTVQSAQSEIRGISQRLQQQYAITGHDLTASVTPFSEVVTGDVRPILLTLLGGAGLLLLIACINVGSLVLVRAENRRREIAVRGALGASPARLIKQFVTEGLVLALLGSVTGIFIAAALMRLLVHLVPKNMAAGMPFLNGVGLNAHTAAFTVAVALLAALLLAVTPMLRLSLRQLRIGLTDGDRGAAGQLWRRLGANLVIFELAIAVMLLAGAGLLGRSFYRLLHVPLGFEPSHLATADVSVPGSMYATSEQIVELYREVVRRATSLPGVESAGITSRLPVQCDCNTDGIRIVGRPYHGEHNEVDERHISANYLSTLKATLRRGRFFTEADDTSKPGVAVINQTLAQKYFPGQDPIGQSIANDEGGIPSVWQIVGVVDDVREGPLDAPVAPTEYFPMNQIGEHSFTLAVRTSQQASTLLPELVSTLHQINPDLGISNETTMIEKIDTTQAALLHRFSAWLVGGFAAMALILGVVGLYGVISYSVGQRTREIGVRMALGAQRGTVYSLVMRQAAWLTLTGLSIGLLCSLATSMLMRSLLFGVQAWDAATLICVSLLLGLASLAASFLPAHRAAKVNPVEALRAE</sequence>
<comment type="similarity">
    <text evidence="6">Belongs to the ABC-4 integral membrane protein family.</text>
</comment>
<protein>
    <recommendedName>
        <fullName evidence="12">Permease</fullName>
    </recommendedName>
</protein>
<feature type="domain" description="ABC3 transporter permease C-terminal" evidence="8">
    <location>
        <begin position="750"/>
        <end position="862"/>
    </location>
</feature>
<dbReference type="InterPro" id="IPR050250">
    <property type="entry name" value="Macrolide_Exporter_MacB"/>
</dbReference>
<keyword evidence="3 7" id="KW-0812">Transmembrane</keyword>
<dbReference type="NCBIfam" id="NF038403">
    <property type="entry name" value="perm_prefix_1"/>
    <property type="match status" value="1"/>
</dbReference>
<feature type="transmembrane region" description="Helical" evidence="7">
    <location>
        <begin position="332"/>
        <end position="357"/>
    </location>
</feature>
<feature type="transmembrane region" description="Helical" evidence="7">
    <location>
        <begin position="83"/>
        <end position="105"/>
    </location>
</feature>
<dbReference type="InterPro" id="IPR025857">
    <property type="entry name" value="MacB_PCD"/>
</dbReference>
<keyword evidence="5 7" id="KW-0472">Membrane</keyword>
<evidence type="ECO:0000259" key="8">
    <source>
        <dbReference type="Pfam" id="PF02687"/>
    </source>
</evidence>
<feature type="domain" description="MacB-like periplasmic core" evidence="9">
    <location>
        <begin position="489"/>
        <end position="702"/>
    </location>
</feature>
<reference evidence="10" key="1">
    <citation type="journal article" date="2014" name="Int. J. Syst. Evol. Microbiol.">
        <title>Complete genome sequence of Corynebacterium casei LMG S-19264T (=DSM 44701T), isolated from a smear-ripened cheese.</title>
        <authorList>
            <consortium name="US DOE Joint Genome Institute (JGI-PGF)"/>
            <person name="Walter F."/>
            <person name="Albersmeier A."/>
            <person name="Kalinowski J."/>
            <person name="Ruckert C."/>
        </authorList>
    </citation>
    <scope>NUCLEOTIDE SEQUENCE</scope>
    <source>
        <strain evidence="10">CGMCC 1.12997</strain>
    </source>
</reference>
<keyword evidence="4 7" id="KW-1133">Transmembrane helix</keyword>
<dbReference type="Proteomes" id="UP000647241">
    <property type="component" value="Unassembled WGS sequence"/>
</dbReference>
<feature type="transmembrane region" description="Helical" evidence="7">
    <location>
        <begin position="798"/>
        <end position="820"/>
    </location>
</feature>
<dbReference type="EMBL" id="BMGT01000001">
    <property type="protein sequence ID" value="GGG67126.1"/>
    <property type="molecule type" value="Genomic_DNA"/>
</dbReference>
<dbReference type="NCBIfam" id="TIGR03434">
    <property type="entry name" value="ADOP"/>
    <property type="match status" value="1"/>
</dbReference>
<evidence type="ECO:0000259" key="9">
    <source>
        <dbReference type="Pfam" id="PF12704"/>
    </source>
</evidence>
<dbReference type="PANTHER" id="PTHR30572">
    <property type="entry name" value="MEMBRANE COMPONENT OF TRANSPORTER-RELATED"/>
    <property type="match status" value="1"/>
</dbReference>
<feature type="transmembrane region" description="Helical" evidence="7">
    <location>
        <begin position="832"/>
        <end position="852"/>
    </location>
</feature>
<evidence type="ECO:0000313" key="11">
    <source>
        <dbReference type="Proteomes" id="UP000647241"/>
    </source>
</evidence>
<dbReference type="RefSeq" id="WP_188552665.1">
    <property type="nucleotide sequence ID" value="NZ_BMGT01000001.1"/>
</dbReference>
<dbReference type="Pfam" id="PF12704">
    <property type="entry name" value="MacB_PCD"/>
    <property type="match status" value="2"/>
</dbReference>
<comment type="caution">
    <text evidence="10">The sequence shown here is derived from an EMBL/GenBank/DDBJ whole genome shotgun (WGS) entry which is preliminary data.</text>
</comment>
<feature type="transmembrane region" description="Helical" evidence="7">
    <location>
        <begin position="433"/>
        <end position="454"/>
    </location>
</feature>
<evidence type="ECO:0008006" key="12">
    <source>
        <dbReference type="Google" id="ProtNLM"/>
    </source>
</evidence>
<dbReference type="GO" id="GO:0005886">
    <property type="term" value="C:plasma membrane"/>
    <property type="evidence" value="ECO:0007669"/>
    <property type="project" value="UniProtKB-SubCell"/>
</dbReference>
<dbReference type="InterPro" id="IPR003838">
    <property type="entry name" value="ABC3_permease_C"/>
</dbReference>
<feature type="domain" description="MacB-like periplasmic core" evidence="9">
    <location>
        <begin position="86"/>
        <end position="298"/>
    </location>
</feature>
<reference evidence="10" key="2">
    <citation type="submission" date="2020-09" db="EMBL/GenBank/DDBJ databases">
        <authorList>
            <person name="Sun Q."/>
            <person name="Zhou Y."/>
        </authorList>
    </citation>
    <scope>NUCLEOTIDE SEQUENCE</scope>
    <source>
        <strain evidence="10">CGMCC 1.12997</strain>
    </source>
</reference>
<evidence type="ECO:0000256" key="2">
    <source>
        <dbReference type="ARBA" id="ARBA00022475"/>
    </source>
</evidence>
<name>A0A917H493_9BACT</name>
<dbReference type="InterPro" id="IPR017800">
    <property type="entry name" value="ADOP"/>
</dbReference>
<evidence type="ECO:0000256" key="1">
    <source>
        <dbReference type="ARBA" id="ARBA00004651"/>
    </source>
</evidence>
<organism evidence="10 11">
    <name type="scientific">Edaphobacter dinghuensis</name>
    <dbReference type="NCBI Taxonomy" id="1560005"/>
    <lineage>
        <taxon>Bacteria</taxon>
        <taxon>Pseudomonadati</taxon>
        <taxon>Acidobacteriota</taxon>
        <taxon>Terriglobia</taxon>
        <taxon>Terriglobales</taxon>
        <taxon>Acidobacteriaceae</taxon>
        <taxon>Edaphobacter</taxon>
    </lineage>
</organism>
<dbReference type="AlphaFoldDB" id="A0A917H493"/>
<feature type="transmembrane region" description="Helical" evidence="7">
    <location>
        <begin position="742"/>
        <end position="766"/>
    </location>
</feature>
<feature type="domain" description="ABC3 transporter permease C-terminal" evidence="8">
    <location>
        <begin position="340"/>
        <end position="462"/>
    </location>
</feature>
<gene>
    <name evidence="10" type="ORF">GCM10011585_06280</name>
</gene>
<feature type="transmembrane region" description="Helical" evidence="7">
    <location>
        <begin position="480"/>
        <end position="502"/>
    </location>
</feature>
<evidence type="ECO:0000256" key="7">
    <source>
        <dbReference type="SAM" id="Phobius"/>
    </source>
</evidence>
<feature type="transmembrane region" description="Helical" evidence="7">
    <location>
        <begin position="388"/>
        <end position="413"/>
    </location>
</feature>
<evidence type="ECO:0000256" key="3">
    <source>
        <dbReference type="ARBA" id="ARBA00022692"/>
    </source>
</evidence>
<dbReference type="InterPro" id="IPR047928">
    <property type="entry name" value="Perm_prefix_1"/>
</dbReference>
<evidence type="ECO:0000313" key="10">
    <source>
        <dbReference type="EMBL" id="GGG67126.1"/>
    </source>
</evidence>
<dbReference type="PANTHER" id="PTHR30572:SF4">
    <property type="entry name" value="ABC TRANSPORTER PERMEASE YTRF"/>
    <property type="match status" value="1"/>
</dbReference>
<dbReference type="Pfam" id="PF02687">
    <property type="entry name" value="FtsX"/>
    <property type="match status" value="2"/>
</dbReference>